<reference evidence="1" key="1">
    <citation type="submission" date="2021-06" db="EMBL/GenBank/DDBJ databases">
        <authorList>
            <person name="Kallberg Y."/>
            <person name="Tangrot J."/>
            <person name="Rosling A."/>
        </authorList>
    </citation>
    <scope>NUCLEOTIDE SEQUENCE</scope>
    <source>
        <strain evidence="1">MA453B</strain>
    </source>
</reference>
<protein>
    <submittedName>
        <fullName evidence="1">10843_t:CDS:1</fullName>
    </submittedName>
</protein>
<dbReference type="AlphaFoldDB" id="A0A9N9K1C0"/>
<dbReference type="EMBL" id="CAJVPY010042349">
    <property type="protein sequence ID" value="CAG8807277.1"/>
    <property type="molecule type" value="Genomic_DNA"/>
</dbReference>
<dbReference type="Proteomes" id="UP000789405">
    <property type="component" value="Unassembled WGS sequence"/>
</dbReference>
<gene>
    <name evidence="1" type="ORF">DERYTH_LOCUS24638</name>
</gene>
<evidence type="ECO:0000313" key="2">
    <source>
        <dbReference type="Proteomes" id="UP000789405"/>
    </source>
</evidence>
<name>A0A9N9K1C0_9GLOM</name>
<accession>A0A9N9K1C0</accession>
<sequence>MAFQPIVEQIETITLEEVTNSNEEKAVENVYRIADELLATKIKKREM</sequence>
<keyword evidence="2" id="KW-1185">Reference proteome</keyword>
<proteinExistence type="predicted"/>
<evidence type="ECO:0000313" key="1">
    <source>
        <dbReference type="EMBL" id="CAG8807277.1"/>
    </source>
</evidence>
<comment type="caution">
    <text evidence="1">The sequence shown here is derived from an EMBL/GenBank/DDBJ whole genome shotgun (WGS) entry which is preliminary data.</text>
</comment>
<organism evidence="1 2">
    <name type="scientific">Dentiscutata erythropus</name>
    <dbReference type="NCBI Taxonomy" id="1348616"/>
    <lineage>
        <taxon>Eukaryota</taxon>
        <taxon>Fungi</taxon>
        <taxon>Fungi incertae sedis</taxon>
        <taxon>Mucoromycota</taxon>
        <taxon>Glomeromycotina</taxon>
        <taxon>Glomeromycetes</taxon>
        <taxon>Diversisporales</taxon>
        <taxon>Gigasporaceae</taxon>
        <taxon>Dentiscutata</taxon>
    </lineage>
</organism>